<dbReference type="RefSeq" id="XP_064851810.1">
    <property type="nucleotide sequence ID" value="XM_064995738.1"/>
</dbReference>
<dbReference type="GO" id="GO:0005743">
    <property type="term" value="C:mitochondrial inner membrane"/>
    <property type="evidence" value="ECO:0007669"/>
    <property type="project" value="UniProtKB-SubCell"/>
</dbReference>
<comment type="function">
    <text evidence="11">Calcium-dependent mitochondrial aspartate and glutamate carrier. Transport of glutamate in mitochondria is required for mitochondrial transamination reactions and ornithine synthesis. Plays also a role in malate-aspartate NADH shuttle, which is critical for growth on acetate and fatty acids.</text>
</comment>
<evidence type="ECO:0000256" key="4">
    <source>
        <dbReference type="ARBA" id="ARBA00022692"/>
    </source>
</evidence>
<evidence type="ECO:0000256" key="13">
    <source>
        <dbReference type="ARBA" id="ARBA00082232"/>
    </source>
</evidence>
<protein>
    <recommendedName>
        <fullName evidence="12">Mitochondrial aspartate-glutamate transporter AGC1</fullName>
    </recommendedName>
    <alternativeName>
        <fullName evidence="13">Aspartate-glutamate carrier 1</fullName>
    </alternativeName>
</protein>
<evidence type="ECO:0000313" key="15">
    <source>
        <dbReference type="EMBL" id="GMM34810.1"/>
    </source>
</evidence>
<dbReference type="InterPro" id="IPR011992">
    <property type="entry name" value="EF-hand-dom_pair"/>
</dbReference>
<feature type="repeat" description="Solcar" evidence="14">
    <location>
        <begin position="347"/>
        <end position="439"/>
    </location>
</feature>
<proteinExistence type="inferred from homology"/>
<keyword evidence="5" id="KW-0677">Repeat</keyword>
<dbReference type="FunFam" id="1.50.40.10:FF:000004">
    <property type="entry name" value="Calcium-binding mitochondrial carrier protein Aralar1"/>
    <property type="match status" value="1"/>
</dbReference>
<dbReference type="Pfam" id="PF00153">
    <property type="entry name" value="Mito_carr"/>
    <property type="match status" value="3"/>
</dbReference>
<dbReference type="GO" id="GO:0043490">
    <property type="term" value="P:malate-aspartate shuttle"/>
    <property type="evidence" value="ECO:0007669"/>
    <property type="project" value="TreeGrafter"/>
</dbReference>
<dbReference type="SUPFAM" id="SSF47473">
    <property type="entry name" value="EF-hand"/>
    <property type="match status" value="1"/>
</dbReference>
<comment type="caution">
    <text evidence="15">The sequence shown here is derived from an EMBL/GenBank/DDBJ whole genome shotgun (WGS) entry which is preliminary data.</text>
</comment>
<evidence type="ECO:0000256" key="7">
    <source>
        <dbReference type="ARBA" id="ARBA00022837"/>
    </source>
</evidence>
<keyword evidence="7" id="KW-0106">Calcium</keyword>
<dbReference type="GeneID" id="90072789"/>
<evidence type="ECO:0000256" key="10">
    <source>
        <dbReference type="ARBA" id="ARBA00023136"/>
    </source>
</evidence>
<evidence type="ECO:0000256" key="3">
    <source>
        <dbReference type="ARBA" id="ARBA00022448"/>
    </source>
</evidence>
<evidence type="ECO:0000256" key="9">
    <source>
        <dbReference type="ARBA" id="ARBA00023128"/>
    </source>
</evidence>
<comment type="subcellular location">
    <subcellularLocation>
        <location evidence="1">Mitochondrion inner membrane</location>
        <topology evidence="1">Multi-pass membrane protein</topology>
    </subcellularLocation>
</comment>
<keyword evidence="9" id="KW-0496">Mitochondrion</keyword>
<dbReference type="GO" id="GO:0015183">
    <property type="term" value="F:L-aspartate transmembrane transporter activity"/>
    <property type="evidence" value="ECO:0007669"/>
    <property type="project" value="TreeGrafter"/>
</dbReference>
<evidence type="ECO:0000256" key="14">
    <source>
        <dbReference type="PROSITE-ProRule" id="PRU00282"/>
    </source>
</evidence>
<gene>
    <name evidence="15" type="ORF">DASC09_021350</name>
</gene>
<feature type="repeat" description="Solcar" evidence="14">
    <location>
        <begin position="559"/>
        <end position="647"/>
    </location>
</feature>
<dbReference type="PANTHER" id="PTHR45678">
    <property type="entry name" value="MITOCHONDRIAL 2-OXODICARBOXYLATE CARRIER 1-RELATED"/>
    <property type="match status" value="1"/>
</dbReference>
<keyword evidence="3" id="KW-0813">Transport</keyword>
<dbReference type="PROSITE" id="PS50920">
    <property type="entry name" value="SOLCAR"/>
    <property type="match status" value="3"/>
</dbReference>
<dbReference type="PANTHER" id="PTHR45678:SF9">
    <property type="entry name" value="CALCIUM-BINDING MITOCHONDRIAL CARRIER PROTEIN ARALAR1"/>
    <property type="match status" value="1"/>
</dbReference>
<dbReference type="PRINTS" id="PR00926">
    <property type="entry name" value="MITOCARRIER"/>
</dbReference>
<evidence type="ECO:0000256" key="6">
    <source>
        <dbReference type="ARBA" id="ARBA00022792"/>
    </source>
</evidence>
<keyword evidence="6" id="KW-0999">Mitochondrion inner membrane</keyword>
<comment type="similarity">
    <text evidence="2">Belongs to the mitochondrial carrier (TC 2.A.29) family.</text>
</comment>
<evidence type="ECO:0000256" key="11">
    <source>
        <dbReference type="ARBA" id="ARBA00059916"/>
    </source>
</evidence>
<evidence type="ECO:0000256" key="1">
    <source>
        <dbReference type="ARBA" id="ARBA00004448"/>
    </source>
</evidence>
<evidence type="ECO:0000256" key="8">
    <source>
        <dbReference type="ARBA" id="ARBA00022989"/>
    </source>
</evidence>
<keyword evidence="8" id="KW-1133">Transmembrane helix</keyword>
<dbReference type="EMBL" id="BTFZ01000003">
    <property type="protein sequence ID" value="GMM34810.1"/>
    <property type="molecule type" value="Genomic_DNA"/>
</dbReference>
<dbReference type="InterPro" id="IPR018108">
    <property type="entry name" value="MCP_transmembrane"/>
</dbReference>
<reference evidence="15 16" key="1">
    <citation type="journal article" date="2023" name="Elife">
        <title>Identification of key yeast species and microbe-microbe interactions impacting larval growth of Drosophila in the wild.</title>
        <authorList>
            <person name="Mure A."/>
            <person name="Sugiura Y."/>
            <person name="Maeda R."/>
            <person name="Honda K."/>
            <person name="Sakurai N."/>
            <person name="Takahashi Y."/>
            <person name="Watada M."/>
            <person name="Katoh T."/>
            <person name="Gotoh A."/>
            <person name="Gotoh Y."/>
            <person name="Taniguchi I."/>
            <person name="Nakamura K."/>
            <person name="Hayashi T."/>
            <person name="Katayama T."/>
            <person name="Uemura T."/>
            <person name="Hattori Y."/>
        </authorList>
    </citation>
    <scope>NUCLEOTIDE SEQUENCE [LARGE SCALE GENOMIC DNA]</scope>
    <source>
        <strain evidence="15 16">SC-9</strain>
    </source>
</reference>
<dbReference type="AlphaFoldDB" id="A0AAV5QIP7"/>
<evidence type="ECO:0000256" key="12">
    <source>
        <dbReference type="ARBA" id="ARBA00073787"/>
    </source>
</evidence>
<evidence type="ECO:0000313" key="16">
    <source>
        <dbReference type="Proteomes" id="UP001360560"/>
    </source>
</evidence>
<dbReference type="InterPro" id="IPR002067">
    <property type="entry name" value="MCP"/>
</dbReference>
<keyword evidence="4 14" id="KW-0812">Transmembrane</keyword>
<dbReference type="GO" id="GO:0005313">
    <property type="term" value="F:L-glutamate transmembrane transporter activity"/>
    <property type="evidence" value="ECO:0007669"/>
    <property type="project" value="TreeGrafter"/>
</dbReference>
<accession>A0AAV5QIP7</accession>
<feature type="repeat" description="Solcar" evidence="14">
    <location>
        <begin position="448"/>
        <end position="540"/>
    </location>
</feature>
<organism evidence="15 16">
    <name type="scientific">Saccharomycopsis crataegensis</name>
    <dbReference type="NCBI Taxonomy" id="43959"/>
    <lineage>
        <taxon>Eukaryota</taxon>
        <taxon>Fungi</taxon>
        <taxon>Dikarya</taxon>
        <taxon>Ascomycota</taxon>
        <taxon>Saccharomycotina</taxon>
        <taxon>Saccharomycetes</taxon>
        <taxon>Saccharomycopsidaceae</taxon>
        <taxon>Saccharomycopsis</taxon>
    </lineage>
</organism>
<evidence type="ECO:0000256" key="2">
    <source>
        <dbReference type="ARBA" id="ARBA00006375"/>
    </source>
</evidence>
<evidence type="ECO:0000256" key="5">
    <source>
        <dbReference type="ARBA" id="ARBA00022737"/>
    </source>
</evidence>
<dbReference type="InterPro" id="IPR051028">
    <property type="entry name" value="Mito_Solute_Carrier"/>
</dbReference>
<dbReference type="Gene3D" id="1.50.40.10">
    <property type="entry name" value="Mitochondrial carrier domain"/>
    <property type="match status" value="1"/>
</dbReference>
<keyword evidence="16" id="KW-1185">Reference proteome</keyword>
<name>A0AAV5QIP7_9ASCO</name>
<dbReference type="InterPro" id="IPR023395">
    <property type="entry name" value="MCP_dom_sf"/>
</dbReference>
<sequence length="737" mass="83268">MDDSAIYKDSHVLSLFKRFSNGTQSLGYYEFINMFDSFTGSASPSEKQNYGIFFLLADDDLKGYLTESDWIKFVKLFNEDNSQFKMVWKFFSKFKLQSDSASNWNFNWFKNNEPIADEESNRISFNQISSVLRNLESFIQNKPLSLTPTNNTQEYINWSKINDLIHTQISQRTNTQYINYNDLNNLIINELNNEKILKFYELNKNHDGNISNAKVGKLLDGLFSHKINDQFIKFVLPKNRHDNYSYNDIKLITNLLKKYYLLDKLVWSFKVQDSNTSFNDYLIEHNKGNMLTDYEINLLNDYISAFNSPTILTPFASPMTVVAPVPVVAGQIGQQSVEKIHGLFSLFHSMYNFSLGAVSGAIGATIVYPIDMVKTRMQAQCSTAYVNAKQLYTSSFDCLGKIFAREGPSKLYSGLLPQLVGVAPEKAIKLFMNDLVRGIYKDEKTGEIGLPYEILAGMSAGCSQVVCTNPLEIVKIRLQIQGQMIGKLNSQGAIIVRKSALEIVRELGVGGLYKGASACLLRDVPFSAIYFPTYAHLKKYFIESNNSRGVVADGNHENINTWQLLSAGAIAGMPAAFLTTPCDVIKTRLQMERNQGDIQYRNILDATRKIYSREGARAFFKGGPARVFRSSPQFGFTLASYELLKRALPFEWTSGSVLSLMSGSRVSNEGNMVNGYSSNTINSNFKSVENCDIDEVRKYRAKSSQALGLFKDVSPSFNQFDHDVYQQFRGAYGKKLN</sequence>
<keyword evidence="10 14" id="KW-0472">Membrane</keyword>
<dbReference type="Proteomes" id="UP001360560">
    <property type="component" value="Unassembled WGS sequence"/>
</dbReference>
<dbReference type="SUPFAM" id="SSF103506">
    <property type="entry name" value="Mitochondrial carrier"/>
    <property type="match status" value="1"/>
</dbReference>